<name>A0A7W3PP20_9MICO</name>
<reference evidence="1 2" key="1">
    <citation type="submission" date="2020-07" db="EMBL/GenBank/DDBJ databases">
        <title>Sequencing the genomes of 1000 actinobacteria strains.</title>
        <authorList>
            <person name="Klenk H.-P."/>
        </authorList>
    </citation>
    <scope>NUCLEOTIDE SEQUENCE [LARGE SCALE GENOMIC DNA]</scope>
    <source>
        <strain evidence="1 2">DSM 23737</strain>
    </source>
</reference>
<sequence length="146" mass="16408">MPRWNMIFDDVNPIEHLSHEAAWAFLSSETVGRLAVSVGKQPDIFPLNYVGYEGKVYFRTAEGTKLLELTVNANVAFEADGYDDTSAWSVVVIGTARAIESQGMIDMLNTLPLHPFAPTLKFVWVEITPNELRGRSFKMGPEPERY</sequence>
<organism evidence="1 2">
    <name type="scientific">Alpinimonas psychrophila</name>
    <dbReference type="NCBI Taxonomy" id="748908"/>
    <lineage>
        <taxon>Bacteria</taxon>
        <taxon>Bacillati</taxon>
        <taxon>Actinomycetota</taxon>
        <taxon>Actinomycetes</taxon>
        <taxon>Micrococcales</taxon>
        <taxon>Microbacteriaceae</taxon>
        <taxon>Alpinimonas</taxon>
    </lineage>
</organism>
<gene>
    <name evidence="1" type="ORF">FB555_000854</name>
</gene>
<dbReference type="SUPFAM" id="SSF50475">
    <property type="entry name" value="FMN-binding split barrel"/>
    <property type="match status" value="1"/>
</dbReference>
<keyword evidence="2" id="KW-1185">Reference proteome</keyword>
<dbReference type="Proteomes" id="UP000524237">
    <property type="component" value="Unassembled WGS sequence"/>
</dbReference>
<dbReference type="InterPro" id="IPR012349">
    <property type="entry name" value="Split_barrel_FMN-bd"/>
</dbReference>
<dbReference type="AlphaFoldDB" id="A0A7W3PP20"/>
<proteinExistence type="predicted"/>
<evidence type="ECO:0008006" key="3">
    <source>
        <dbReference type="Google" id="ProtNLM"/>
    </source>
</evidence>
<dbReference type="EMBL" id="JACGWU010000001">
    <property type="protein sequence ID" value="MBA8828783.1"/>
    <property type="molecule type" value="Genomic_DNA"/>
</dbReference>
<accession>A0A7W3PP20</accession>
<dbReference type="InterPro" id="IPR024747">
    <property type="entry name" value="Pyridox_Oxase-rel"/>
</dbReference>
<protein>
    <recommendedName>
        <fullName evidence="3">Nitroimidazol reductase NimA, pyridoxamine 5'-phosphate oxidase superfamily</fullName>
    </recommendedName>
</protein>
<evidence type="ECO:0000313" key="2">
    <source>
        <dbReference type="Proteomes" id="UP000524237"/>
    </source>
</evidence>
<dbReference type="Gene3D" id="2.30.110.10">
    <property type="entry name" value="Electron Transport, Fmn-binding Protein, Chain A"/>
    <property type="match status" value="1"/>
</dbReference>
<comment type="caution">
    <text evidence="1">The sequence shown here is derived from an EMBL/GenBank/DDBJ whole genome shotgun (WGS) entry which is preliminary data.</text>
</comment>
<dbReference type="RefSeq" id="WP_220475751.1">
    <property type="nucleotide sequence ID" value="NZ_JACGWU010000001.1"/>
</dbReference>
<evidence type="ECO:0000313" key="1">
    <source>
        <dbReference type="EMBL" id="MBA8828783.1"/>
    </source>
</evidence>
<dbReference type="Pfam" id="PF12900">
    <property type="entry name" value="Pyridox_ox_2"/>
    <property type="match status" value="1"/>
</dbReference>